<dbReference type="InterPro" id="IPR001084">
    <property type="entry name" value="MAP_tubulin-bd_rpt"/>
</dbReference>
<evidence type="ECO:0000256" key="6">
    <source>
        <dbReference type="RuleBase" id="RU000686"/>
    </source>
</evidence>
<evidence type="ECO:0000256" key="4">
    <source>
        <dbReference type="ARBA" id="ARBA00022737"/>
    </source>
</evidence>
<comment type="subcellular location">
    <subcellularLocation>
        <location evidence="1 6">Cytoplasm</location>
        <location evidence="1 6">Cytoskeleton</location>
    </subcellularLocation>
</comment>
<organism evidence="8">
    <name type="scientific">Alona affinis</name>
    <dbReference type="NCBI Taxonomy" id="381656"/>
    <lineage>
        <taxon>Eukaryota</taxon>
        <taxon>Metazoa</taxon>
        <taxon>Ecdysozoa</taxon>
        <taxon>Arthropoda</taxon>
        <taxon>Crustacea</taxon>
        <taxon>Branchiopoda</taxon>
        <taxon>Diplostraca</taxon>
        <taxon>Cladocera</taxon>
        <taxon>Anomopoda</taxon>
        <taxon>Chydoridae</taxon>
        <taxon>Alona</taxon>
    </lineage>
</organism>
<dbReference type="Pfam" id="PF00418">
    <property type="entry name" value="Tubulin-binding"/>
    <property type="match status" value="4"/>
</dbReference>
<feature type="compositionally biased region" description="Polar residues" evidence="7">
    <location>
        <begin position="34"/>
        <end position="68"/>
    </location>
</feature>
<proteinExistence type="predicted"/>
<dbReference type="GO" id="GO:0031175">
    <property type="term" value="P:neuron projection development"/>
    <property type="evidence" value="ECO:0007669"/>
    <property type="project" value="TreeGrafter"/>
</dbReference>
<evidence type="ECO:0000256" key="3">
    <source>
        <dbReference type="ARBA" id="ARBA00022553"/>
    </source>
</evidence>
<keyword evidence="6" id="KW-0493">Microtubule</keyword>
<evidence type="ECO:0000256" key="5">
    <source>
        <dbReference type="ARBA" id="ARBA00023212"/>
    </source>
</evidence>
<accession>A0A9N6WWP3</accession>
<sequence>MADAESCSSAGGGVHESHRPSPTPQEGDHDSGVDESTQAKQDQQHPVSRGSNISGTLQKAGSRTSVANSSKRSTSPTSPTKMAQKVPMNKIQVGFAPSPNLKAAKSKIGSLENATHKPGGGNVKIESRKIQIEAKPRTQARNDLYQPSGGDVKIQTVKLQWNAKPKIGSLENATHKPGGGNVKIETKKVQIEARSKIGSLENAHYKPGGGDKKIESRKLEYQVKSKVGSTVNMNYKAGGGNVKV</sequence>
<evidence type="ECO:0000256" key="2">
    <source>
        <dbReference type="ARBA" id="ARBA00022490"/>
    </source>
</evidence>
<keyword evidence="2 6" id="KW-0963">Cytoplasm</keyword>
<reference evidence="8" key="1">
    <citation type="submission" date="2021-04" db="EMBL/GenBank/DDBJ databases">
        <authorList>
            <person name="Cornetti L."/>
        </authorList>
    </citation>
    <scope>NUCLEOTIDE SEQUENCE</scope>
</reference>
<dbReference type="GO" id="GO:0008017">
    <property type="term" value="F:microtubule binding"/>
    <property type="evidence" value="ECO:0007669"/>
    <property type="project" value="InterPro"/>
</dbReference>
<keyword evidence="3" id="KW-0597">Phosphoprotein</keyword>
<dbReference type="PROSITE" id="PS51491">
    <property type="entry name" value="TAU_MAP_2"/>
    <property type="match status" value="4"/>
</dbReference>
<name>A0A9N6WWP3_9CRUS</name>
<gene>
    <name evidence="8" type="primary">EOG090X0G74</name>
</gene>
<dbReference type="PANTHER" id="PTHR11501">
    <property type="entry name" value="MICROTUBULE-ASSOCIATED PROTEIN"/>
    <property type="match status" value="1"/>
</dbReference>
<dbReference type="GO" id="GO:0043005">
    <property type="term" value="C:neuron projection"/>
    <property type="evidence" value="ECO:0007669"/>
    <property type="project" value="TreeGrafter"/>
</dbReference>
<feature type="compositionally biased region" description="Low complexity" evidence="7">
    <location>
        <begin position="69"/>
        <end position="81"/>
    </location>
</feature>
<dbReference type="EMBL" id="OC978482">
    <property type="protein sequence ID" value="CAG4635137.1"/>
    <property type="molecule type" value="Genomic_DNA"/>
</dbReference>
<dbReference type="GO" id="GO:0005874">
    <property type="term" value="C:microtubule"/>
    <property type="evidence" value="ECO:0007669"/>
    <property type="project" value="UniProtKB-KW"/>
</dbReference>
<protein>
    <recommendedName>
        <fullName evidence="6">Microtubule-associated protein</fullName>
    </recommendedName>
</protein>
<keyword evidence="5 6" id="KW-0206">Cytoskeleton</keyword>
<dbReference type="PANTHER" id="PTHR11501:SF18">
    <property type="entry name" value="MICROTUBULE-ASSOCIATED PROTEIN"/>
    <property type="match status" value="1"/>
</dbReference>
<evidence type="ECO:0000313" key="8">
    <source>
        <dbReference type="EMBL" id="CAG4635137.1"/>
    </source>
</evidence>
<dbReference type="AlphaFoldDB" id="A0A9N6WWP3"/>
<dbReference type="InterPro" id="IPR027324">
    <property type="entry name" value="MAP2/MAP4/Tau"/>
</dbReference>
<keyword evidence="4" id="KW-0677">Repeat</keyword>
<dbReference type="PROSITE" id="PS00229">
    <property type="entry name" value="TAU_MAP_1"/>
    <property type="match status" value="2"/>
</dbReference>
<feature type="region of interest" description="Disordered" evidence="7">
    <location>
        <begin position="1"/>
        <end position="124"/>
    </location>
</feature>
<dbReference type="GO" id="GO:0000226">
    <property type="term" value="P:microtubule cytoskeleton organization"/>
    <property type="evidence" value="ECO:0007669"/>
    <property type="project" value="TreeGrafter"/>
</dbReference>
<evidence type="ECO:0000256" key="1">
    <source>
        <dbReference type="ARBA" id="ARBA00004245"/>
    </source>
</evidence>
<evidence type="ECO:0000256" key="7">
    <source>
        <dbReference type="SAM" id="MobiDB-lite"/>
    </source>
</evidence>